<dbReference type="PANTHER" id="PTHR33307">
    <property type="entry name" value="ALPHA-RHAMNOSIDASE (EUROFUNG)"/>
    <property type="match status" value="1"/>
</dbReference>
<dbReference type="AlphaFoldDB" id="A0A8H5SPZ0"/>
<dbReference type="Pfam" id="PF17389">
    <property type="entry name" value="Bac_rhamnosid6H"/>
    <property type="match status" value="1"/>
</dbReference>
<dbReference type="Gene3D" id="2.60.40.10">
    <property type="entry name" value="Immunoglobulins"/>
    <property type="match status" value="1"/>
</dbReference>
<feature type="domain" description="Alpha-L-rhamnosidase C-terminal" evidence="7">
    <location>
        <begin position="791"/>
        <end position="871"/>
    </location>
</feature>
<feature type="domain" description="Bacterial alpha-L-rhamnosidase N-terminal" evidence="5">
    <location>
        <begin position="150"/>
        <end position="323"/>
    </location>
</feature>
<evidence type="ECO:0000256" key="1">
    <source>
        <dbReference type="ARBA" id="ARBA00001445"/>
    </source>
</evidence>
<accession>A0A8H5SPZ0</accession>
<dbReference type="Proteomes" id="UP000567885">
    <property type="component" value="Unassembled WGS sequence"/>
</dbReference>
<dbReference type="InterPro" id="IPR016007">
    <property type="entry name" value="Alpha_rhamnosid"/>
</dbReference>
<dbReference type="SUPFAM" id="SSF48208">
    <property type="entry name" value="Six-hairpin glycosidases"/>
    <property type="match status" value="1"/>
</dbReference>
<dbReference type="Pfam" id="PF17390">
    <property type="entry name" value="Bac_rhamnosid_C"/>
    <property type="match status" value="1"/>
</dbReference>
<evidence type="ECO:0000256" key="3">
    <source>
        <dbReference type="ARBA" id="ARBA00022801"/>
    </source>
</evidence>
<dbReference type="EC" id="3.2.1.40" evidence="2"/>
<dbReference type="Pfam" id="PF25788">
    <property type="entry name" value="Ig_Rha78A_N"/>
    <property type="match status" value="1"/>
</dbReference>
<dbReference type="InterPro" id="IPR008902">
    <property type="entry name" value="Rhamnosid_concanavalin"/>
</dbReference>
<dbReference type="Gene3D" id="2.60.120.260">
    <property type="entry name" value="Galactose-binding domain-like"/>
    <property type="match status" value="2"/>
</dbReference>
<dbReference type="InterPro" id="IPR013783">
    <property type="entry name" value="Ig-like_fold"/>
</dbReference>
<evidence type="ECO:0000313" key="8">
    <source>
        <dbReference type="EMBL" id="KAF5656891.1"/>
    </source>
</evidence>
<dbReference type="InterPro" id="IPR008928">
    <property type="entry name" value="6-hairpin_glycosidase_sf"/>
</dbReference>
<dbReference type="InterPro" id="IPR035398">
    <property type="entry name" value="Bac_rhamnosid_C"/>
</dbReference>
<feature type="domain" description="Alpha-L-rhamnosidase six-hairpin glycosidase" evidence="6">
    <location>
        <begin position="440"/>
        <end position="789"/>
    </location>
</feature>
<evidence type="ECO:0000313" key="9">
    <source>
        <dbReference type="Proteomes" id="UP000567885"/>
    </source>
</evidence>
<dbReference type="PIRSF" id="PIRSF010631">
    <property type="entry name" value="A-rhamnsds"/>
    <property type="match status" value="1"/>
</dbReference>
<evidence type="ECO:0000259" key="4">
    <source>
        <dbReference type="Pfam" id="PF05592"/>
    </source>
</evidence>
<dbReference type="Pfam" id="PF08531">
    <property type="entry name" value="Bac_rhamnosid_N"/>
    <property type="match status" value="1"/>
</dbReference>
<dbReference type="EMBL" id="JAAGWQ010000308">
    <property type="protein sequence ID" value="KAF5656891.1"/>
    <property type="molecule type" value="Genomic_DNA"/>
</dbReference>
<name>A0A8H5SPZ0_FUSHE</name>
<dbReference type="GO" id="GO:0005975">
    <property type="term" value="P:carbohydrate metabolic process"/>
    <property type="evidence" value="ECO:0007669"/>
    <property type="project" value="InterPro"/>
</dbReference>
<dbReference type="InterPro" id="IPR035396">
    <property type="entry name" value="Bac_rhamnosid6H"/>
</dbReference>
<gene>
    <name evidence="8" type="ORF">FHETE_10734</name>
</gene>
<keyword evidence="9" id="KW-1185">Reference proteome</keyword>
<dbReference type="InterPro" id="IPR013737">
    <property type="entry name" value="Bac_rhamnosid_N"/>
</dbReference>
<dbReference type="Pfam" id="PF05592">
    <property type="entry name" value="Bac_rhamnosid"/>
    <property type="match status" value="1"/>
</dbReference>
<evidence type="ECO:0000259" key="5">
    <source>
        <dbReference type="Pfam" id="PF08531"/>
    </source>
</evidence>
<comment type="catalytic activity">
    <reaction evidence="1">
        <text>Hydrolysis of terminal non-reducing alpha-L-rhamnose residues in alpha-L-rhamnosides.</text>
        <dbReference type="EC" id="3.2.1.40"/>
    </reaction>
</comment>
<dbReference type="InterPro" id="IPR012341">
    <property type="entry name" value="6hp_glycosidase-like_sf"/>
</dbReference>
<dbReference type="OrthoDB" id="10036721at2759"/>
<organism evidence="8 9">
    <name type="scientific">Fusarium heterosporum</name>
    <dbReference type="NCBI Taxonomy" id="42747"/>
    <lineage>
        <taxon>Eukaryota</taxon>
        <taxon>Fungi</taxon>
        <taxon>Dikarya</taxon>
        <taxon>Ascomycota</taxon>
        <taxon>Pezizomycotina</taxon>
        <taxon>Sordariomycetes</taxon>
        <taxon>Hypocreomycetidae</taxon>
        <taxon>Hypocreales</taxon>
        <taxon>Nectriaceae</taxon>
        <taxon>Fusarium</taxon>
        <taxon>Fusarium heterosporum species complex</taxon>
    </lineage>
</organism>
<dbReference type="GO" id="GO:0030596">
    <property type="term" value="F:alpha-L-rhamnosidase activity"/>
    <property type="evidence" value="ECO:0007669"/>
    <property type="project" value="UniProtKB-EC"/>
</dbReference>
<evidence type="ECO:0000256" key="2">
    <source>
        <dbReference type="ARBA" id="ARBA00012652"/>
    </source>
</evidence>
<dbReference type="PANTHER" id="PTHR33307:SF6">
    <property type="entry name" value="ALPHA-RHAMNOSIDASE (EUROFUNG)-RELATED"/>
    <property type="match status" value="1"/>
</dbReference>
<comment type="caution">
    <text evidence="8">The sequence shown here is derived from an EMBL/GenBank/DDBJ whole genome shotgun (WGS) entry which is preliminary data.</text>
</comment>
<dbReference type="Gene3D" id="1.50.10.10">
    <property type="match status" value="1"/>
</dbReference>
<evidence type="ECO:0000259" key="7">
    <source>
        <dbReference type="Pfam" id="PF17390"/>
    </source>
</evidence>
<evidence type="ECO:0000259" key="6">
    <source>
        <dbReference type="Pfam" id="PF17389"/>
    </source>
</evidence>
<keyword evidence="3" id="KW-0378">Hydrolase</keyword>
<feature type="domain" description="Alpha-L-rhamnosidase concanavalin-like" evidence="4">
    <location>
        <begin position="333"/>
        <end position="433"/>
    </location>
</feature>
<reference evidence="8 9" key="1">
    <citation type="submission" date="2020-05" db="EMBL/GenBank/DDBJ databases">
        <title>Identification and distribution of gene clusters putatively required for synthesis of sphingolipid metabolism inhibitors in phylogenetically diverse species of the filamentous fungus Fusarium.</title>
        <authorList>
            <person name="Kim H.-S."/>
            <person name="Busman M."/>
            <person name="Brown D.W."/>
            <person name="Divon H."/>
            <person name="Uhlig S."/>
            <person name="Proctor R.H."/>
        </authorList>
    </citation>
    <scope>NUCLEOTIDE SEQUENCE [LARGE SCALE GENOMIC DNA]</scope>
    <source>
        <strain evidence="8 9">NRRL 20693</strain>
    </source>
</reference>
<proteinExistence type="predicted"/>
<sequence length="895" mass="101500">MLVVTDVRFEHYHNPDALGVQDSEPRISWKIAHNGNYGIQDGYEVELTKYGPSKEVQGVLVVSQQSQENILRQWPFKEPLQSREHVSIRVRVWDEQDKKSLWSEPTHLEVGLLHRSDWTCERIAAPWASETTKAGPEDLFRRQFVLPDSPVKARLYITAQGVYEAEINGEHVGDYFLAPGWTSYDGRLQYQTYDVISQLVNGSNCIGIRVAEGWFCGRIGFEGGHRQIWGPHTALLAQLEVTYASGQTCRIDSDGSWKVIQGPTQLAEIYDGENYDMTMEVPNWSSVTDQESLLEGWVDVQTLEFPPVSTKLVAGFAEPVRRLEIIHPVKEITTPSGKRVLDFGQNLVGYLRLLGIKGHDGHKITLQHAEVMENKELGIRPLRICQAKDEITLKHSETRLCWEPRFTFHGFRYAQIDGWPDPFDLSCVEAVVCHTDMKPAGHFSCSDPSLNQLYRNIVWGMRGNFLSVPTDCPQRDERLGWTGDLSLFGPTACLIYDCFGILKNWLIDLAHDQDVLGGVPPMVSPNATILDPIWCRRVPCAIWHDVTIIAPWALYQDSGDETILAQQYDSMIKWMKVLPRIESGLWDPKPFQLGDWLDPAAPPDQPWKGATDAKMVSNMFLLQSLELMSKICGVLRRTDEQRKFKEDYKATRIEFQKEYVTPRGRITSDSQAAYAIAICFDLLDPAQRMRAGDRLVELVRKNEFKVGTGFAATPFLCEALTSTGHIQVAYAMLLEKGCPSWLYPVTMGATTVWERWDSMLPDGSINPGEMTSFNHYAFGAIARFMYERVAGLQRLEPGWRRVRISPAIGATFSRASASHVSPQGTICFEWETKAIYGDIEEFVIKAMVPANTIAEIVLPGMEREEVKEVESGQWTFTSHFRREYEWPVLPLPPKS</sequence>
<protein>
    <recommendedName>
        <fullName evidence="2">alpha-L-rhamnosidase</fullName>
        <ecNumber evidence="2">3.2.1.40</ecNumber>
    </recommendedName>
</protein>
<dbReference type="Gene3D" id="2.60.420.10">
    <property type="entry name" value="Maltose phosphorylase, domain 3"/>
    <property type="match status" value="1"/>
</dbReference>